<gene>
    <name evidence="3" type="ORF">HAP48_028330</name>
</gene>
<feature type="signal peptide" evidence="2">
    <location>
        <begin position="1"/>
        <end position="33"/>
    </location>
</feature>
<reference evidence="3" key="1">
    <citation type="submission" date="2020-06" db="EMBL/GenBank/DDBJ databases">
        <title>Whole Genome Sequence of Bradyrhizobium sp. Strain 1S1.</title>
        <authorList>
            <person name="Bromfield E.S.P."/>
            <person name="Cloutier S."/>
        </authorList>
    </citation>
    <scope>NUCLEOTIDE SEQUENCE [LARGE SCALE GENOMIC DNA]</scope>
    <source>
        <strain evidence="3">1S1</strain>
    </source>
</reference>
<feature type="compositionally biased region" description="Basic and acidic residues" evidence="1">
    <location>
        <begin position="64"/>
        <end position="81"/>
    </location>
</feature>
<comment type="caution">
    <text evidence="3">The sequence shown here is derived from an EMBL/GenBank/DDBJ whole genome shotgun (WGS) entry which is preliminary data.</text>
</comment>
<sequence>MSRAKTTDTTSRRRFLAGTAAAAALAGAPALSAEPPVDPALDAIARHRQAFADLLAAIAATENTDPHTDARSDAEDRQTEACSHETDMAWELAGTTPTTTAGIAAVLEYVNRYETAGELWPNVHDCTGPRSWHFKLRQTMARAAAKLSGAAGFEQARSDDVQLVPHLGTD</sequence>
<dbReference type="AlphaFoldDB" id="A0A974A3Z8"/>
<dbReference type="InterPro" id="IPR019546">
    <property type="entry name" value="TAT_signal_bac_arc"/>
</dbReference>
<feature type="chain" id="PRO_5037584090" evidence="2">
    <location>
        <begin position="34"/>
        <end position="170"/>
    </location>
</feature>
<feature type="region of interest" description="Disordered" evidence="1">
    <location>
        <begin position="62"/>
        <end position="81"/>
    </location>
</feature>
<protein>
    <submittedName>
        <fullName evidence="3">Twin-arginine translocation signal domain-containing protein</fullName>
    </submittedName>
</protein>
<proteinExistence type="predicted"/>
<dbReference type="RefSeq" id="WP_166206310.1">
    <property type="nucleotide sequence ID" value="NZ_CP088285.1"/>
</dbReference>
<evidence type="ECO:0000313" key="3">
    <source>
        <dbReference type="EMBL" id="NVI46799.1"/>
    </source>
</evidence>
<name>A0A974A3Z8_9BRAD</name>
<accession>A0A974A3Z8</accession>
<evidence type="ECO:0000256" key="1">
    <source>
        <dbReference type="SAM" id="MobiDB-lite"/>
    </source>
</evidence>
<dbReference type="EMBL" id="JAAOLE020000001">
    <property type="protein sequence ID" value="NVI46799.1"/>
    <property type="molecule type" value="Genomic_DNA"/>
</dbReference>
<dbReference type="PROSITE" id="PS51318">
    <property type="entry name" value="TAT"/>
    <property type="match status" value="1"/>
</dbReference>
<dbReference type="NCBIfam" id="TIGR01409">
    <property type="entry name" value="TAT_signal_seq"/>
    <property type="match status" value="1"/>
</dbReference>
<dbReference type="InterPro" id="IPR006311">
    <property type="entry name" value="TAT_signal"/>
</dbReference>
<evidence type="ECO:0000256" key="2">
    <source>
        <dbReference type="SAM" id="SignalP"/>
    </source>
</evidence>
<keyword evidence="2" id="KW-0732">Signal</keyword>
<organism evidence="3">
    <name type="scientific">Bradyrhizobium septentrionale</name>
    <dbReference type="NCBI Taxonomy" id="1404411"/>
    <lineage>
        <taxon>Bacteria</taxon>
        <taxon>Pseudomonadati</taxon>
        <taxon>Pseudomonadota</taxon>
        <taxon>Alphaproteobacteria</taxon>
        <taxon>Hyphomicrobiales</taxon>
        <taxon>Nitrobacteraceae</taxon>
        <taxon>Bradyrhizobium</taxon>
    </lineage>
</organism>